<protein>
    <recommendedName>
        <fullName evidence="1">Reverse transcriptase domain-containing protein</fullName>
    </recommendedName>
</protein>
<dbReference type="Proteomes" id="UP001314205">
    <property type="component" value="Unassembled WGS sequence"/>
</dbReference>
<evidence type="ECO:0000313" key="2">
    <source>
        <dbReference type="EMBL" id="CAK1592771.1"/>
    </source>
</evidence>
<evidence type="ECO:0000313" key="3">
    <source>
        <dbReference type="Proteomes" id="UP001314205"/>
    </source>
</evidence>
<dbReference type="EMBL" id="CAVLGL010000087">
    <property type="protein sequence ID" value="CAK1592771.1"/>
    <property type="molecule type" value="Genomic_DNA"/>
</dbReference>
<dbReference type="SUPFAM" id="SSF56672">
    <property type="entry name" value="DNA/RNA polymerases"/>
    <property type="match status" value="1"/>
</dbReference>
<gene>
    <name evidence="2" type="ORF">PARMNEM_LOCUS12658</name>
</gene>
<dbReference type="GO" id="GO:0071897">
    <property type="term" value="P:DNA biosynthetic process"/>
    <property type="evidence" value="ECO:0007669"/>
    <property type="project" value="UniProtKB-ARBA"/>
</dbReference>
<feature type="domain" description="Reverse transcriptase" evidence="1">
    <location>
        <begin position="72"/>
        <end position="362"/>
    </location>
</feature>
<proteinExistence type="predicted"/>
<comment type="caution">
    <text evidence="2">The sequence shown here is derived from an EMBL/GenBank/DDBJ whole genome shotgun (WGS) entry which is preliminary data.</text>
</comment>
<name>A0AAV1LFX7_9NEOP</name>
<dbReference type="Pfam" id="PF00078">
    <property type="entry name" value="RVT_1"/>
    <property type="match status" value="1"/>
</dbReference>
<dbReference type="AlphaFoldDB" id="A0AAV1LFX7"/>
<sequence>MPQSPYHPIALIIPSQIHLIVLAPYTSHKKTVYKYLKRLDKNKGAGPDRIHPVFINICACSLSKPLTIIFNESLRSGVFPEKWKITKVVPVFKNGDSKNVINYRPISILSAFSKIFEAVVYPYLSSYFKPYLSENQHGFVKNRSTITNLISYVGFLTEKVDTQLQVDAIYTDFSKAFDRVCHRTLLHKLSNYGFCGSMVGWFESYLRGRTNYVVLNGYRSDNYISSSGVPQGSHLGPWLFNVFINDLDQQIRNSKVLLFADDLKIARVINCSNDSQFLQDDIDGLVNWCSINNVQLNPTKCYQISFTRKLSPFKMKYKINKEELQIVDLIKDLGIFLDSKLTFIPQMDRMIEKASRTLGFILRNSKTFKNITTKKILFNTYVRSIIEYGSVKWSPQYKVHQLRIERIQKRFMRNLAYCSNINDKKLAGYNEKLKFFGVDSLPINVKPDFAVAIVKACGVLHNFVRDRDGYQVEDTDFITGLEDVLRQTQSRGGLTPNNIRNILSDYFVSNIGAVPWQMSKI</sequence>
<dbReference type="InterPro" id="IPR043502">
    <property type="entry name" value="DNA/RNA_pol_sf"/>
</dbReference>
<evidence type="ECO:0000259" key="1">
    <source>
        <dbReference type="PROSITE" id="PS50878"/>
    </source>
</evidence>
<dbReference type="InterPro" id="IPR000477">
    <property type="entry name" value="RT_dom"/>
</dbReference>
<organism evidence="2 3">
    <name type="scientific">Parnassius mnemosyne</name>
    <name type="common">clouded apollo</name>
    <dbReference type="NCBI Taxonomy" id="213953"/>
    <lineage>
        <taxon>Eukaryota</taxon>
        <taxon>Metazoa</taxon>
        <taxon>Ecdysozoa</taxon>
        <taxon>Arthropoda</taxon>
        <taxon>Hexapoda</taxon>
        <taxon>Insecta</taxon>
        <taxon>Pterygota</taxon>
        <taxon>Neoptera</taxon>
        <taxon>Endopterygota</taxon>
        <taxon>Lepidoptera</taxon>
        <taxon>Glossata</taxon>
        <taxon>Ditrysia</taxon>
        <taxon>Papilionoidea</taxon>
        <taxon>Papilionidae</taxon>
        <taxon>Parnassiinae</taxon>
        <taxon>Parnassini</taxon>
        <taxon>Parnassius</taxon>
        <taxon>Driopa</taxon>
    </lineage>
</organism>
<dbReference type="PANTHER" id="PTHR33332">
    <property type="entry name" value="REVERSE TRANSCRIPTASE DOMAIN-CONTAINING PROTEIN"/>
    <property type="match status" value="1"/>
</dbReference>
<reference evidence="2 3" key="1">
    <citation type="submission" date="2023-11" db="EMBL/GenBank/DDBJ databases">
        <authorList>
            <person name="Hedman E."/>
            <person name="Englund M."/>
            <person name="Stromberg M."/>
            <person name="Nyberg Akerstrom W."/>
            <person name="Nylinder S."/>
            <person name="Jareborg N."/>
            <person name="Kallberg Y."/>
            <person name="Kronander E."/>
        </authorList>
    </citation>
    <scope>NUCLEOTIDE SEQUENCE [LARGE SCALE GENOMIC DNA]</scope>
</reference>
<dbReference type="PROSITE" id="PS50878">
    <property type="entry name" value="RT_POL"/>
    <property type="match status" value="1"/>
</dbReference>
<keyword evidence="3" id="KW-1185">Reference proteome</keyword>
<accession>A0AAV1LFX7</accession>
<dbReference type="CDD" id="cd01650">
    <property type="entry name" value="RT_nLTR_like"/>
    <property type="match status" value="1"/>
</dbReference>